<dbReference type="GO" id="GO:0043190">
    <property type="term" value="C:ATP-binding cassette (ABC) transporter complex"/>
    <property type="evidence" value="ECO:0007669"/>
    <property type="project" value="InterPro"/>
</dbReference>
<comment type="similarity">
    <text evidence="1">Belongs to the ABC transporter superfamily.</text>
</comment>
<keyword evidence="9" id="KW-0472">Membrane</keyword>
<keyword evidence="4" id="KW-0410">Iron transport</keyword>
<dbReference type="InterPro" id="IPR050093">
    <property type="entry name" value="ABC_SmlMolc_Importer"/>
</dbReference>
<dbReference type="SUPFAM" id="SSF52540">
    <property type="entry name" value="P-loop containing nucleoside triphosphate hydrolases"/>
    <property type="match status" value="1"/>
</dbReference>
<dbReference type="InterPro" id="IPR015853">
    <property type="entry name" value="ABC_transpr_FbpC"/>
</dbReference>
<dbReference type="KEGG" id="rjg:CCGE525_29820"/>
<dbReference type="Pfam" id="PF00005">
    <property type="entry name" value="ABC_tran"/>
    <property type="match status" value="1"/>
</dbReference>
<evidence type="ECO:0000256" key="8">
    <source>
        <dbReference type="ARBA" id="ARBA00023065"/>
    </source>
</evidence>
<dbReference type="InterPro" id="IPR017871">
    <property type="entry name" value="ABC_transporter-like_CS"/>
</dbReference>
<dbReference type="GO" id="GO:0016887">
    <property type="term" value="F:ATP hydrolysis activity"/>
    <property type="evidence" value="ECO:0007669"/>
    <property type="project" value="InterPro"/>
</dbReference>
<dbReference type="CDD" id="cd03259">
    <property type="entry name" value="ABC_Carb_Solutes_like"/>
    <property type="match status" value="1"/>
</dbReference>
<proteinExistence type="inferred from homology"/>
<evidence type="ECO:0000256" key="2">
    <source>
        <dbReference type="ARBA" id="ARBA00022448"/>
    </source>
</evidence>
<dbReference type="FunFam" id="3.40.50.300:FF:000425">
    <property type="entry name" value="Probable ABC transporter, ATP-binding subunit"/>
    <property type="match status" value="1"/>
</dbReference>
<name>A0A387FZ23_9HYPH</name>
<keyword evidence="11" id="KW-0614">Plasmid</keyword>
<dbReference type="GO" id="GO:0005524">
    <property type="term" value="F:ATP binding"/>
    <property type="evidence" value="ECO:0007669"/>
    <property type="project" value="UniProtKB-KW"/>
</dbReference>
<dbReference type="PROSITE" id="PS00211">
    <property type="entry name" value="ABC_TRANSPORTER_1"/>
    <property type="match status" value="1"/>
</dbReference>
<reference evidence="11 12" key="1">
    <citation type="submission" date="2018-10" db="EMBL/GenBank/DDBJ databases">
        <title>Rhizobium etli, R. leguminosarum and a new Rhizobium genospecies from Phaseolus dumosus.</title>
        <authorList>
            <person name="Ramirez-Puebla S.T."/>
            <person name="Rogel-Hernandez M.A."/>
            <person name="Guerrero G."/>
            <person name="Ormeno-Orrillo E."/>
            <person name="Martinez-Romero J.C."/>
            <person name="Negrete-Yankelevich S."/>
            <person name="Martinez-Romero E."/>
        </authorList>
    </citation>
    <scope>NUCLEOTIDE SEQUENCE [LARGE SCALE GENOMIC DNA]</scope>
    <source>
        <strain evidence="11 12">CCGE525</strain>
        <plasmid evidence="12">prccge525c</plasmid>
    </source>
</reference>
<organism evidence="11 12">
    <name type="scientific">Rhizobium jaguaris</name>
    <dbReference type="NCBI Taxonomy" id="1312183"/>
    <lineage>
        <taxon>Bacteria</taxon>
        <taxon>Pseudomonadati</taxon>
        <taxon>Pseudomonadota</taxon>
        <taxon>Alphaproteobacteria</taxon>
        <taxon>Hyphomicrobiales</taxon>
        <taxon>Rhizobiaceae</taxon>
        <taxon>Rhizobium/Agrobacterium group</taxon>
        <taxon>Rhizobium</taxon>
    </lineage>
</organism>
<keyword evidence="6 11" id="KW-0067">ATP-binding</keyword>
<dbReference type="Proteomes" id="UP000282195">
    <property type="component" value="Plasmid pRCCGE525c"/>
</dbReference>
<dbReference type="InterPro" id="IPR027417">
    <property type="entry name" value="P-loop_NTPase"/>
</dbReference>
<evidence type="ECO:0000313" key="11">
    <source>
        <dbReference type="EMBL" id="AYG62917.1"/>
    </source>
</evidence>
<evidence type="ECO:0000256" key="4">
    <source>
        <dbReference type="ARBA" id="ARBA00022496"/>
    </source>
</evidence>
<dbReference type="InterPro" id="IPR003439">
    <property type="entry name" value="ABC_transporter-like_ATP-bd"/>
</dbReference>
<gene>
    <name evidence="11" type="ORF">CCGE525_29820</name>
</gene>
<evidence type="ECO:0000256" key="7">
    <source>
        <dbReference type="ARBA" id="ARBA00023004"/>
    </source>
</evidence>
<evidence type="ECO:0000256" key="9">
    <source>
        <dbReference type="ARBA" id="ARBA00023136"/>
    </source>
</evidence>
<dbReference type="PANTHER" id="PTHR42781:SF4">
    <property type="entry name" value="SPERMIDINE_PUTRESCINE IMPORT ATP-BINDING PROTEIN POTA"/>
    <property type="match status" value="1"/>
</dbReference>
<accession>A0A387FZ23</accession>
<keyword evidence="3" id="KW-1003">Cell membrane</keyword>
<keyword evidence="2" id="KW-0813">Transport</keyword>
<evidence type="ECO:0000256" key="5">
    <source>
        <dbReference type="ARBA" id="ARBA00022741"/>
    </source>
</evidence>
<evidence type="ECO:0000256" key="6">
    <source>
        <dbReference type="ARBA" id="ARBA00022840"/>
    </source>
</evidence>
<dbReference type="GO" id="GO:0015408">
    <property type="term" value="F:ABC-type ferric iron transporter activity"/>
    <property type="evidence" value="ECO:0007669"/>
    <property type="project" value="InterPro"/>
</dbReference>
<keyword evidence="12" id="KW-1185">Reference proteome</keyword>
<dbReference type="SUPFAM" id="SSF50331">
    <property type="entry name" value="MOP-like"/>
    <property type="match status" value="1"/>
</dbReference>
<dbReference type="Pfam" id="PF08402">
    <property type="entry name" value="TOBE_2"/>
    <property type="match status" value="1"/>
</dbReference>
<dbReference type="PROSITE" id="PS50893">
    <property type="entry name" value="ABC_TRANSPORTER_2"/>
    <property type="match status" value="1"/>
</dbReference>
<dbReference type="InterPro" id="IPR008995">
    <property type="entry name" value="Mo/tungstate-bd_C_term_dom"/>
</dbReference>
<dbReference type="Gene3D" id="3.40.50.300">
    <property type="entry name" value="P-loop containing nucleotide triphosphate hydrolases"/>
    <property type="match status" value="1"/>
</dbReference>
<keyword evidence="5" id="KW-0547">Nucleotide-binding</keyword>
<dbReference type="RefSeq" id="WP_120707827.1">
    <property type="nucleotide sequence ID" value="NZ_CP032695.1"/>
</dbReference>
<dbReference type="InterPro" id="IPR003593">
    <property type="entry name" value="AAA+_ATPase"/>
</dbReference>
<sequence length="363" mass="38651">MNAPTRPLRAAVSAAELELSYGATTILRGIDFSLPKGQTLALLGPSGCGKTTLLRLVAGLLAPSKGRISIGEQIVADAAKAAFLPPERRGLGMVFQDYALWPHLTVGGNVSFPLEMRGVNKADREGRTLRALERVGLGGYGQRRPSELSGGQQQRVAIARAIVAEPALILFDEPLSNLDRELRETMVGEIGNLISSLGLTAIYVTHDHSEALSLADQVAIMRGGLIEQLAPPDVLIDRPATPEVADFLRLGCVAAVERHGETWRLVRGGAAIAAADAAAPDTTHALLPIAAIELVETSEAVLSGIVLRSQFRGDGHLATVQIGSGEDRGELQLISRTKLRAGEPVGLRIDPQHIRWFSSNAYK</sequence>
<dbReference type="AlphaFoldDB" id="A0A387FZ23"/>
<evidence type="ECO:0000259" key="10">
    <source>
        <dbReference type="PROSITE" id="PS50893"/>
    </source>
</evidence>
<keyword evidence="8" id="KW-0406">Ion transport</keyword>
<dbReference type="PANTHER" id="PTHR42781">
    <property type="entry name" value="SPERMIDINE/PUTRESCINE IMPORT ATP-BINDING PROTEIN POTA"/>
    <property type="match status" value="1"/>
</dbReference>
<protein>
    <submittedName>
        <fullName evidence="11">ABC transporter ATP-binding protein</fullName>
    </submittedName>
</protein>
<evidence type="ECO:0000256" key="3">
    <source>
        <dbReference type="ARBA" id="ARBA00022475"/>
    </source>
</evidence>
<feature type="domain" description="ABC transporter" evidence="10">
    <location>
        <begin position="12"/>
        <end position="248"/>
    </location>
</feature>
<evidence type="ECO:0000256" key="1">
    <source>
        <dbReference type="ARBA" id="ARBA00005417"/>
    </source>
</evidence>
<dbReference type="InterPro" id="IPR013611">
    <property type="entry name" value="Transp-assoc_OB_typ2"/>
</dbReference>
<dbReference type="GO" id="GO:0015697">
    <property type="term" value="P:quaternary ammonium group transport"/>
    <property type="evidence" value="ECO:0007669"/>
    <property type="project" value="UniProtKB-ARBA"/>
</dbReference>
<dbReference type="SMART" id="SM00382">
    <property type="entry name" value="AAA"/>
    <property type="match status" value="1"/>
</dbReference>
<evidence type="ECO:0000313" key="12">
    <source>
        <dbReference type="Proteomes" id="UP000282195"/>
    </source>
</evidence>
<keyword evidence="7" id="KW-0408">Iron</keyword>
<dbReference type="OrthoDB" id="9802264at2"/>
<dbReference type="EMBL" id="CP032695">
    <property type="protein sequence ID" value="AYG62917.1"/>
    <property type="molecule type" value="Genomic_DNA"/>
</dbReference>
<geneLocation type="plasmid" evidence="12">
    <name>prccge525c</name>
</geneLocation>